<reference evidence="2" key="1">
    <citation type="submission" date="2021-01" db="EMBL/GenBank/DDBJ databases">
        <title>Genome sequence of Phenylobacterium sp. 20VBR1 isolated from a valley glaceir, Ny-Alesund, Svalbard.</title>
        <authorList>
            <person name="Thomas F.A."/>
            <person name="Krishnan K.P."/>
            <person name="Sinha R.K."/>
        </authorList>
    </citation>
    <scope>NUCLEOTIDE SEQUENCE</scope>
    <source>
        <strain evidence="2">20VBR1</strain>
    </source>
</reference>
<feature type="compositionally biased region" description="Low complexity" evidence="1">
    <location>
        <begin position="99"/>
        <end position="117"/>
    </location>
</feature>
<proteinExistence type="predicted"/>
<evidence type="ECO:0000256" key="1">
    <source>
        <dbReference type="SAM" id="MobiDB-lite"/>
    </source>
</evidence>
<feature type="compositionally biased region" description="Low complexity" evidence="1">
    <location>
        <begin position="78"/>
        <end position="87"/>
    </location>
</feature>
<dbReference type="EMBL" id="CP068570">
    <property type="protein sequence ID" value="QQZ50105.1"/>
    <property type="molecule type" value="Genomic_DNA"/>
</dbReference>
<feature type="region of interest" description="Disordered" evidence="1">
    <location>
        <begin position="59"/>
        <end position="127"/>
    </location>
</feature>
<organism evidence="2">
    <name type="scientific">Phenylobacterium glaciei</name>
    <dbReference type="NCBI Taxonomy" id="2803784"/>
    <lineage>
        <taxon>Bacteria</taxon>
        <taxon>Pseudomonadati</taxon>
        <taxon>Pseudomonadota</taxon>
        <taxon>Alphaproteobacteria</taxon>
        <taxon>Caulobacterales</taxon>
        <taxon>Caulobacteraceae</taxon>
        <taxon>Phenylobacterium</taxon>
    </lineage>
</organism>
<sequence>MAYFTNPDGTRMKAGDTLKNPAYAATVRKVAAEGPKALLEGPVADAIVTRLHQGDLPSTMTLADLKATSPRSRPPPAARSASMWSAPRRPPQAAPPCWRPWASWNTPTSRPIPTTPRAGTCSPRPAG</sequence>
<dbReference type="Pfam" id="PF01019">
    <property type="entry name" value="G_glu_transpept"/>
    <property type="match status" value="1"/>
</dbReference>
<protein>
    <submittedName>
        <fullName evidence="2">Gamma-glutamyltransferase</fullName>
    </submittedName>
</protein>
<gene>
    <name evidence="2" type="ORF">JKL49_26420</name>
</gene>
<dbReference type="SUPFAM" id="SSF56235">
    <property type="entry name" value="N-terminal nucleophile aminohydrolases (Ntn hydrolases)"/>
    <property type="match status" value="1"/>
</dbReference>
<dbReference type="InterPro" id="IPR029055">
    <property type="entry name" value="Ntn_hydrolases_N"/>
</dbReference>
<feature type="compositionally biased region" description="Pro residues" evidence="1">
    <location>
        <begin position="88"/>
        <end position="98"/>
    </location>
</feature>
<evidence type="ECO:0000313" key="2">
    <source>
        <dbReference type="EMBL" id="QQZ50105.1"/>
    </source>
</evidence>
<name>A0A974S7M9_9CAUL</name>
<dbReference type="AlphaFoldDB" id="A0A974S7M9"/>
<accession>A0A974S7M9</accession>